<dbReference type="EMBL" id="OC914974">
    <property type="protein sequence ID" value="CAD7637893.1"/>
    <property type="molecule type" value="Genomic_DNA"/>
</dbReference>
<dbReference type="OrthoDB" id="6529558at2759"/>
<feature type="signal peptide" evidence="2">
    <location>
        <begin position="1"/>
        <end position="20"/>
    </location>
</feature>
<sequence>MKAAIFALVFIAVLICAIEAQHRPAVLLGRVRPLIREYETHWQRHRYSNRKLAARLDKELRAVRELERELSRASRTLDYKRYSAYEKRYLRHQSRLREMLVLMVVLINVTTGQRQTPGLFISTRIGPLLSTYETHLNLYRHNHHQRHRYLELEREVREIQRLERELLDMEASGVGLLEPDYLFDAERRIMRHQQRLAEILA</sequence>
<feature type="chain" id="PRO_5036403456" evidence="2">
    <location>
        <begin position="21"/>
        <end position="201"/>
    </location>
</feature>
<feature type="coiled-coil region" evidence="1">
    <location>
        <begin position="49"/>
        <end position="76"/>
    </location>
</feature>
<reference evidence="3" key="1">
    <citation type="submission" date="2020-11" db="EMBL/GenBank/DDBJ databases">
        <authorList>
            <person name="Tran Van P."/>
        </authorList>
    </citation>
    <scope>NUCLEOTIDE SEQUENCE</scope>
</reference>
<keyword evidence="1" id="KW-0175">Coiled coil</keyword>
<name>A0A7R9LA46_9ACAR</name>
<keyword evidence="2" id="KW-0732">Signal</keyword>
<evidence type="ECO:0000256" key="2">
    <source>
        <dbReference type="SAM" id="SignalP"/>
    </source>
</evidence>
<evidence type="ECO:0000256" key="1">
    <source>
        <dbReference type="SAM" id="Coils"/>
    </source>
</evidence>
<evidence type="ECO:0000313" key="3">
    <source>
        <dbReference type="EMBL" id="CAD7637893.1"/>
    </source>
</evidence>
<gene>
    <name evidence="3" type="ORF">ONB1V03_LOCUS1083</name>
</gene>
<protein>
    <submittedName>
        <fullName evidence="3">Uncharacterized protein</fullName>
    </submittedName>
</protein>
<dbReference type="Proteomes" id="UP000728032">
    <property type="component" value="Unassembled WGS sequence"/>
</dbReference>
<accession>A0A7R9LA46</accession>
<proteinExistence type="predicted"/>
<dbReference type="AlphaFoldDB" id="A0A7R9LA46"/>
<organism evidence="3">
    <name type="scientific">Oppiella nova</name>
    <dbReference type="NCBI Taxonomy" id="334625"/>
    <lineage>
        <taxon>Eukaryota</taxon>
        <taxon>Metazoa</taxon>
        <taxon>Ecdysozoa</taxon>
        <taxon>Arthropoda</taxon>
        <taxon>Chelicerata</taxon>
        <taxon>Arachnida</taxon>
        <taxon>Acari</taxon>
        <taxon>Acariformes</taxon>
        <taxon>Sarcoptiformes</taxon>
        <taxon>Oribatida</taxon>
        <taxon>Brachypylina</taxon>
        <taxon>Oppioidea</taxon>
        <taxon>Oppiidae</taxon>
        <taxon>Oppiella</taxon>
    </lineage>
</organism>
<evidence type="ECO:0000313" key="4">
    <source>
        <dbReference type="Proteomes" id="UP000728032"/>
    </source>
</evidence>
<keyword evidence="4" id="KW-1185">Reference proteome</keyword>
<dbReference type="EMBL" id="CAJPVJ010000149">
    <property type="protein sequence ID" value="CAG2161476.1"/>
    <property type="molecule type" value="Genomic_DNA"/>
</dbReference>